<dbReference type="Pfam" id="PF02449">
    <property type="entry name" value="Glyco_hydro_42"/>
    <property type="match status" value="1"/>
</dbReference>
<dbReference type="InterPro" id="IPR017853">
    <property type="entry name" value="GH"/>
</dbReference>
<feature type="chain" id="PRO_5017200002" evidence="3">
    <location>
        <begin position="22"/>
        <end position="537"/>
    </location>
</feature>
<keyword evidence="1" id="KW-0378">Hydrolase</keyword>
<name>A0A397PCV8_9SPHN</name>
<comment type="caution">
    <text evidence="6">The sequence shown here is derived from an EMBL/GenBank/DDBJ whole genome shotgun (WGS) entry which is preliminary data.</text>
</comment>
<dbReference type="InterPro" id="IPR040719">
    <property type="entry name" value="DUF5597"/>
</dbReference>
<dbReference type="AlphaFoldDB" id="A0A397PCV8"/>
<dbReference type="GO" id="GO:0009341">
    <property type="term" value="C:beta-galactosidase complex"/>
    <property type="evidence" value="ECO:0007669"/>
    <property type="project" value="InterPro"/>
</dbReference>
<feature type="domain" description="DUF5597" evidence="5">
    <location>
        <begin position="383"/>
        <end position="522"/>
    </location>
</feature>
<keyword evidence="3" id="KW-0732">Signal</keyword>
<sequence>MHKSALLAAVLALLLALPVAAQTPSIANRDGRHALIVDGAPFLMLGAQANNSSNYAAALPKVWPVLDAMHANTLEMPIAWEQIEPQEGRFDFSFVDTLLEQARAHDKRLVLLWFATWKNGSPSYAPAWVKTNDTRFPRMRTKEGKPHYALSPLGQNTLAADKRAFVKLIEHLKAADPDDTVIMVQVENETGSYGTPRDYSPEGNRLFAGPVPAELVKALGKQPGTWRAVFGDIAEQAFNSWYTARYVDAIAAAGKAVKPLPMYTNASLSDPFVEPKPTGVQSGGPNWNVIPIWKAGAPHLDLVAPDIYNRDARAFVKYLDHYARPDNALMVPELGNSADYARFFWPALGKGAIGFAPFGMDATGYNNYPLGTKTLDDDTIAAFGRAYALFAPIARVWAKIAYDHPTWGVAKGKDGADQSTVMGGWKITAQFDQWQMGERDWTWIEKDPTPTTGKPVGGAVVAQLSPDTFIVAGSDVRLRFGPATPDDRAMIIRAEQGHYDAQGRWVFERVWNGDQTDYGLNFTTTPVMLRVTMGRFK</sequence>
<evidence type="ECO:0000259" key="5">
    <source>
        <dbReference type="Pfam" id="PF18120"/>
    </source>
</evidence>
<keyword evidence="2" id="KW-0326">Glycosidase</keyword>
<dbReference type="InterPro" id="IPR013529">
    <property type="entry name" value="Glyco_hydro_42_N"/>
</dbReference>
<evidence type="ECO:0000256" key="1">
    <source>
        <dbReference type="ARBA" id="ARBA00022801"/>
    </source>
</evidence>
<proteinExistence type="predicted"/>
<organism evidence="6 7">
    <name type="scientific">Hephaestia caeni</name>
    <dbReference type="NCBI Taxonomy" id="645617"/>
    <lineage>
        <taxon>Bacteria</taxon>
        <taxon>Pseudomonadati</taxon>
        <taxon>Pseudomonadota</taxon>
        <taxon>Alphaproteobacteria</taxon>
        <taxon>Sphingomonadales</taxon>
        <taxon>Sphingomonadaceae</taxon>
        <taxon>Hephaestia</taxon>
    </lineage>
</organism>
<protein>
    <submittedName>
        <fullName evidence="6">Beta-galactosidase GanA</fullName>
    </submittedName>
</protein>
<keyword evidence="7" id="KW-1185">Reference proteome</keyword>
<dbReference type="RefSeq" id="WP_119034863.1">
    <property type="nucleotide sequence ID" value="NZ_QXDC01000002.1"/>
</dbReference>
<dbReference type="Proteomes" id="UP000266568">
    <property type="component" value="Unassembled WGS sequence"/>
</dbReference>
<dbReference type="FunFam" id="3.20.20.80:FF:000135">
    <property type="entry name" value="Beta-galactosidase, putative, bgl35A"/>
    <property type="match status" value="1"/>
</dbReference>
<dbReference type="SUPFAM" id="SSF51445">
    <property type="entry name" value="(Trans)glycosidases"/>
    <property type="match status" value="1"/>
</dbReference>
<dbReference type="EMBL" id="QXDC01000002">
    <property type="protein sequence ID" value="RIA46808.1"/>
    <property type="molecule type" value="Genomic_DNA"/>
</dbReference>
<dbReference type="GO" id="GO:0004565">
    <property type="term" value="F:beta-galactosidase activity"/>
    <property type="evidence" value="ECO:0007669"/>
    <property type="project" value="InterPro"/>
</dbReference>
<evidence type="ECO:0000256" key="2">
    <source>
        <dbReference type="ARBA" id="ARBA00023295"/>
    </source>
</evidence>
<evidence type="ECO:0000256" key="3">
    <source>
        <dbReference type="SAM" id="SignalP"/>
    </source>
</evidence>
<gene>
    <name evidence="6" type="ORF">DFR49_1368</name>
</gene>
<evidence type="ECO:0000259" key="4">
    <source>
        <dbReference type="Pfam" id="PF02449"/>
    </source>
</evidence>
<reference evidence="6 7" key="1">
    <citation type="submission" date="2018-08" db="EMBL/GenBank/DDBJ databases">
        <title>Genomic Encyclopedia of Type Strains, Phase IV (KMG-IV): sequencing the most valuable type-strain genomes for metagenomic binning, comparative biology and taxonomic classification.</title>
        <authorList>
            <person name="Goeker M."/>
        </authorList>
    </citation>
    <scope>NUCLEOTIDE SEQUENCE [LARGE SCALE GENOMIC DNA]</scope>
    <source>
        <strain evidence="6 7">DSM 25527</strain>
    </source>
</reference>
<dbReference type="Pfam" id="PF18120">
    <property type="entry name" value="DUF5597"/>
    <property type="match status" value="1"/>
</dbReference>
<dbReference type="OrthoDB" id="9800974at2"/>
<feature type="domain" description="Glycoside hydrolase family 42 N-terminal" evidence="4">
    <location>
        <begin position="78"/>
        <end position="207"/>
    </location>
</feature>
<evidence type="ECO:0000313" key="6">
    <source>
        <dbReference type="EMBL" id="RIA46808.1"/>
    </source>
</evidence>
<evidence type="ECO:0000313" key="7">
    <source>
        <dbReference type="Proteomes" id="UP000266568"/>
    </source>
</evidence>
<feature type="signal peptide" evidence="3">
    <location>
        <begin position="1"/>
        <end position="21"/>
    </location>
</feature>
<dbReference type="Gene3D" id="3.20.20.80">
    <property type="entry name" value="Glycosidases"/>
    <property type="match status" value="1"/>
</dbReference>
<dbReference type="Gene3D" id="2.60.220.20">
    <property type="entry name" value="putative beta-Galactosidase from caulobacter crescentus"/>
    <property type="match status" value="1"/>
</dbReference>
<dbReference type="GO" id="GO:0005975">
    <property type="term" value="P:carbohydrate metabolic process"/>
    <property type="evidence" value="ECO:0007669"/>
    <property type="project" value="InterPro"/>
</dbReference>
<accession>A0A397PCV8</accession>